<feature type="domain" description="AAA+ ATPase" evidence="1">
    <location>
        <begin position="266"/>
        <end position="396"/>
    </location>
</feature>
<proteinExistence type="predicted"/>
<dbReference type="SUPFAM" id="SSF52540">
    <property type="entry name" value="P-loop containing nucleoside triphosphate hydrolases"/>
    <property type="match status" value="1"/>
</dbReference>
<dbReference type="CDD" id="cd00009">
    <property type="entry name" value="AAA"/>
    <property type="match status" value="1"/>
</dbReference>
<dbReference type="InterPro" id="IPR003593">
    <property type="entry name" value="AAA+_ATPase"/>
</dbReference>
<comment type="caution">
    <text evidence="2">The sequence shown here is derived from an EMBL/GenBank/DDBJ whole genome shotgun (WGS) entry which is preliminary data.</text>
</comment>
<dbReference type="InterPro" id="IPR018647">
    <property type="entry name" value="SLFN_3-like_DNA/RNA_helicase"/>
</dbReference>
<accession>A0ABQ4GA35</accession>
<evidence type="ECO:0000259" key="1">
    <source>
        <dbReference type="SMART" id="SM00382"/>
    </source>
</evidence>
<dbReference type="SMART" id="SM00382">
    <property type="entry name" value="AAA"/>
    <property type="match status" value="1"/>
</dbReference>
<dbReference type="InterPro" id="IPR027417">
    <property type="entry name" value="P-loop_NTPase"/>
</dbReference>
<organism evidence="2 3">
    <name type="scientific">Microbispora corallina</name>
    <dbReference type="NCBI Taxonomy" id="83302"/>
    <lineage>
        <taxon>Bacteria</taxon>
        <taxon>Bacillati</taxon>
        <taxon>Actinomycetota</taxon>
        <taxon>Actinomycetes</taxon>
        <taxon>Streptosporangiales</taxon>
        <taxon>Streptosporangiaceae</taxon>
        <taxon>Microbispora</taxon>
    </lineage>
</organism>
<dbReference type="EMBL" id="BOOC01000049">
    <property type="protein sequence ID" value="GIH43933.1"/>
    <property type="molecule type" value="Genomic_DNA"/>
</dbReference>
<dbReference type="Proteomes" id="UP000603904">
    <property type="component" value="Unassembled WGS sequence"/>
</dbReference>
<evidence type="ECO:0000313" key="3">
    <source>
        <dbReference type="Proteomes" id="UP000603904"/>
    </source>
</evidence>
<sequence>MDPAYRMTARSLRQDLSVPRSVIEGHLIKILAEKVELTRRRKPNAAEKRSWIESLSELARVLDDAGLEQVEVLIEFPMPHNRRSSADVLLAGVHPDTALDTYIVIELKQWSSADSLDEEAELFEVPGLGPQSHPCQQAKGYRNQIADHFGALDGRPEAVKAAVYLHNATHSSVQDLAMGAAVEGVPLFTKAERGGFIEYLRGNLANEPGRMAADRLLGGPIRPNKPFLRKSAEVIRGVGQFDLLDKQLDAFNLVKTRVRLAQAANTKRVVIITGGPGSGKSAIAVSLLRTQIEQGNRDRVAYATGSRTVTKTLRRHVAGRDMEFDGLFRYYLEFANAEQNSLDLLIADEAHRVRKNSQSRFKKEWRSSRPQIESLIQAARVPVFLLDEHQVVKPDEVGTVAAIVAQAQALDVDYELIRLDGQWRCGGSAKYDVWVQQLLGLGDADCEWNGDVEPQPWTGDQNFEVVLADTPGEMEDLLRGKIAHGLTARMTAGYCWPWHEPNPDNSLMPDIVIGDWARPWNAKLKRDKLGSVPSSDFWATAEGGFDQVGCIYTAQGLEFDWVGVIIGPDFVARGGKFVPRREFSKDKNLTAAKVTHEQFRRHVRNVYKVLLTRGLRGVVIYAVDPETREFLAGLIKTEPDA</sequence>
<reference evidence="2 3" key="1">
    <citation type="submission" date="2021-01" db="EMBL/GenBank/DDBJ databases">
        <title>Whole genome shotgun sequence of Microbispora corallina NBRC 16416.</title>
        <authorList>
            <person name="Komaki H."/>
            <person name="Tamura T."/>
        </authorList>
    </citation>
    <scope>NUCLEOTIDE SEQUENCE [LARGE SCALE GENOMIC DNA]</scope>
    <source>
        <strain evidence="2 3">NBRC 16416</strain>
    </source>
</reference>
<evidence type="ECO:0000313" key="2">
    <source>
        <dbReference type="EMBL" id="GIH43933.1"/>
    </source>
</evidence>
<dbReference type="GO" id="GO:0005524">
    <property type="term" value="F:ATP binding"/>
    <property type="evidence" value="ECO:0007669"/>
    <property type="project" value="UniProtKB-KW"/>
</dbReference>
<name>A0ABQ4GA35_9ACTN</name>
<dbReference type="Gene3D" id="3.40.50.300">
    <property type="entry name" value="P-loop containing nucleotide triphosphate hydrolases"/>
    <property type="match status" value="1"/>
</dbReference>
<keyword evidence="2" id="KW-0547">Nucleotide-binding</keyword>
<dbReference type="RefSeq" id="WP_204060976.1">
    <property type="nucleotide sequence ID" value="NZ_BAAAGP010000026.1"/>
</dbReference>
<keyword evidence="2" id="KW-0067">ATP-binding</keyword>
<keyword evidence="3" id="KW-1185">Reference proteome</keyword>
<gene>
    <name evidence="2" type="ORF">Mco01_69330</name>
</gene>
<protein>
    <submittedName>
        <fullName evidence="2">ATP-binding protein</fullName>
    </submittedName>
</protein>
<dbReference type="Pfam" id="PF09848">
    <property type="entry name" value="SLFN-g3_helicase"/>
    <property type="match status" value="1"/>
</dbReference>